<dbReference type="EMBL" id="DS499602">
    <property type="protein sequence ID" value="EDP47904.1"/>
    <property type="molecule type" value="Genomic_DNA"/>
</dbReference>
<evidence type="ECO:0008006" key="4">
    <source>
        <dbReference type="Google" id="ProtNLM"/>
    </source>
</evidence>
<proteinExistence type="predicted"/>
<gene>
    <name evidence="2" type="ORF">AFUB_097550</name>
</gene>
<evidence type="ECO:0000256" key="1">
    <source>
        <dbReference type="SAM" id="MobiDB-lite"/>
    </source>
</evidence>
<evidence type="ECO:0000313" key="3">
    <source>
        <dbReference type="Proteomes" id="UP000001699"/>
    </source>
</evidence>
<accession>B0YE20</accession>
<dbReference type="HOGENOM" id="CLU_1594150_0_0_1"/>
<feature type="compositionally biased region" description="Basic residues" evidence="1">
    <location>
        <begin position="139"/>
        <end position="156"/>
    </location>
</feature>
<evidence type="ECO:0000313" key="2">
    <source>
        <dbReference type="EMBL" id="EDP47904.1"/>
    </source>
</evidence>
<reference evidence="2 3" key="1">
    <citation type="journal article" date="2008" name="PLoS Genet.">
        <title>Genomic islands in the pathogenic filamentous fungus Aspergillus fumigatus.</title>
        <authorList>
            <person name="Fedorova N.D."/>
            <person name="Khaldi N."/>
            <person name="Joardar V.S."/>
            <person name="Maiti R."/>
            <person name="Amedeo P."/>
            <person name="Anderson M.J."/>
            <person name="Crabtree J."/>
            <person name="Silva J.C."/>
            <person name="Badger J.H."/>
            <person name="Albarraq A."/>
            <person name="Angiuoli S."/>
            <person name="Bussey H."/>
            <person name="Bowyer P."/>
            <person name="Cotty P.J."/>
            <person name="Dyer P.S."/>
            <person name="Egan A."/>
            <person name="Galens K."/>
            <person name="Fraser-Liggett C.M."/>
            <person name="Haas B.J."/>
            <person name="Inman J.M."/>
            <person name="Kent R."/>
            <person name="Lemieux S."/>
            <person name="Malavazi I."/>
            <person name="Orvis J."/>
            <person name="Roemer T."/>
            <person name="Ronning C.M."/>
            <person name="Sundaram J.P."/>
            <person name="Sutton G."/>
            <person name="Turner G."/>
            <person name="Venter J.C."/>
            <person name="White O.R."/>
            <person name="Whitty B.R."/>
            <person name="Youngman P."/>
            <person name="Wolfe K.H."/>
            <person name="Goldman G.H."/>
            <person name="Wortman J.R."/>
            <person name="Jiang B."/>
            <person name="Denning D.W."/>
            <person name="Nierman W.C."/>
        </authorList>
    </citation>
    <scope>NUCLEOTIDE SEQUENCE [LARGE SCALE GENOMIC DNA]</scope>
    <source>
        <strain evidence="3">CBS 144.89 / FGSC A1163 / CEA10</strain>
    </source>
</reference>
<keyword evidence="3" id="KW-1185">Reference proteome</keyword>
<dbReference type="VEuPathDB" id="FungiDB:AFUB_097550"/>
<dbReference type="Gene3D" id="1.10.510.10">
    <property type="entry name" value="Transferase(Phosphotransferase) domain 1"/>
    <property type="match status" value="1"/>
</dbReference>
<organism evidence="2 3">
    <name type="scientific">Aspergillus fumigatus (strain CBS 144.89 / FGSC A1163 / CEA10)</name>
    <name type="common">Neosartorya fumigata</name>
    <dbReference type="NCBI Taxonomy" id="451804"/>
    <lineage>
        <taxon>Eukaryota</taxon>
        <taxon>Fungi</taxon>
        <taxon>Dikarya</taxon>
        <taxon>Ascomycota</taxon>
        <taxon>Pezizomycotina</taxon>
        <taxon>Eurotiomycetes</taxon>
        <taxon>Eurotiomycetidae</taxon>
        <taxon>Eurotiales</taxon>
        <taxon>Aspergillaceae</taxon>
        <taxon>Aspergillus</taxon>
        <taxon>Aspergillus subgen. Fumigati</taxon>
    </lineage>
</organism>
<dbReference type="Proteomes" id="UP000001699">
    <property type="component" value="Unassembled WGS sequence"/>
</dbReference>
<feature type="region of interest" description="Disordered" evidence="1">
    <location>
        <begin position="139"/>
        <end position="167"/>
    </location>
</feature>
<dbReference type="AlphaFoldDB" id="B0YE20"/>
<name>B0YE20_ASPFC</name>
<sequence length="167" mass="19725">MLLLAFYRVVDIEWVYAGPAQFLGSAPWWLLLDRPVNDEWDFEEGEAPKATDRYFECLEIFIHVLEEEEIGMTENGPKELSELSLKRDEYSFFKNEIDRTRSEISDAGIEHLDERAPNMLWNEEMQRVMFIDFGRAQVTRRRKSSGRKPHSSKSSRQRMAMPYELVV</sequence>
<protein>
    <recommendedName>
        <fullName evidence="4">Protein kinase domain-containing protein</fullName>
    </recommendedName>
</protein>
<dbReference type="OrthoDB" id="5412996at2759"/>